<evidence type="ECO:0000256" key="1">
    <source>
        <dbReference type="ARBA" id="ARBA00022630"/>
    </source>
</evidence>
<dbReference type="PANTHER" id="PTHR46091:SF3">
    <property type="entry name" value="AMINE OXIDASE DOMAIN-CONTAINING PROTEIN"/>
    <property type="match status" value="1"/>
</dbReference>
<keyword evidence="1" id="KW-0285">Flavoprotein</keyword>
<evidence type="ECO:0000256" key="4">
    <source>
        <dbReference type="ARBA" id="ARBA00022857"/>
    </source>
</evidence>
<dbReference type="Pfam" id="PF01593">
    <property type="entry name" value="Amino_oxidase"/>
    <property type="match status" value="1"/>
</dbReference>
<dbReference type="AlphaFoldDB" id="A0A1I2TD02"/>
<keyword evidence="5" id="KW-0520">NAD</keyword>
<dbReference type="Proteomes" id="UP000198623">
    <property type="component" value="Unassembled WGS sequence"/>
</dbReference>
<dbReference type="InterPro" id="IPR002937">
    <property type="entry name" value="Amino_oxidase"/>
</dbReference>
<organism evidence="7 8">
    <name type="scientific">Neptunomonas qingdaonensis</name>
    <dbReference type="NCBI Taxonomy" id="1045558"/>
    <lineage>
        <taxon>Bacteria</taxon>
        <taxon>Pseudomonadati</taxon>
        <taxon>Pseudomonadota</taxon>
        <taxon>Gammaproteobacteria</taxon>
        <taxon>Oceanospirillales</taxon>
        <taxon>Oceanospirillaceae</taxon>
        <taxon>Neptunomonas</taxon>
    </lineage>
</organism>
<dbReference type="InterPro" id="IPR036188">
    <property type="entry name" value="FAD/NAD-bd_sf"/>
</dbReference>
<dbReference type="EMBL" id="FOOU01000009">
    <property type="protein sequence ID" value="SFG61999.1"/>
    <property type="molecule type" value="Genomic_DNA"/>
</dbReference>
<dbReference type="OrthoDB" id="9774675at2"/>
<feature type="domain" description="Amine oxidase" evidence="6">
    <location>
        <begin position="22"/>
        <end position="510"/>
    </location>
</feature>
<dbReference type="Gene3D" id="3.50.50.60">
    <property type="entry name" value="FAD/NAD(P)-binding domain"/>
    <property type="match status" value="2"/>
</dbReference>
<name>A0A1I2TD02_9GAMM</name>
<keyword evidence="2" id="KW-0732">Signal</keyword>
<sequence length="521" mass="56828">MDNIKRDQSQNEWDVIVIGSGMGGMAAAAALSRTGHKVLLLEQYHTLGGLTHSFSREGFTWDVGIHYLGGLAPGDPEKDLLDWLCTKPIEFASMGAVYDILHVGDSEPLRLSRPYEAQELDFKARFPEETEAIEGWTDAMRKGREALMTAMQVRSLPVPFGAGLKWWKHNELNKWCGRTTNEVARSLTDNDDLVRALTSQWGDFGGRPSTASFALHAMAVGSYLESGAWYPVGGGAAFAQHILPTISAGGGDARAGVKVASLLLEDGRVVGVTTEDGETIRADTVISNIGARETVESLLPNDCCHQDWIEEIRALNPNVAHFSLFLGFEGDIESAGATKSNHWIYPTGAVDTLWDDVPDGAPPGFFVSFASLKDPAHDPGPSQKHVGEVLTLTDWSSVERWAMKSPGARGADYQEFKQSVEQRMFEQFENYFPQLAKLVVHRELATPLTTVSTTGHFQGAFYGLDVSPKRVFSEALRMKTPIKGLYLSGQDVCSPGIAGALWGGVLSAANVDRKVFLHFPT</sequence>
<evidence type="ECO:0000313" key="8">
    <source>
        <dbReference type="Proteomes" id="UP000198623"/>
    </source>
</evidence>
<keyword evidence="4" id="KW-0521">NADP</keyword>
<dbReference type="PRINTS" id="PR00411">
    <property type="entry name" value="PNDRDTASEI"/>
</dbReference>
<reference evidence="8" key="1">
    <citation type="submission" date="2016-10" db="EMBL/GenBank/DDBJ databases">
        <authorList>
            <person name="Varghese N."/>
            <person name="Submissions S."/>
        </authorList>
    </citation>
    <scope>NUCLEOTIDE SEQUENCE [LARGE SCALE GENOMIC DNA]</scope>
    <source>
        <strain evidence="8">CGMCC 1.10971</strain>
    </source>
</reference>
<dbReference type="SUPFAM" id="SSF51905">
    <property type="entry name" value="FAD/NAD(P)-binding domain"/>
    <property type="match status" value="1"/>
</dbReference>
<dbReference type="GO" id="GO:0016491">
    <property type="term" value="F:oxidoreductase activity"/>
    <property type="evidence" value="ECO:0007669"/>
    <property type="project" value="InterPro"/>
</dbReference>
<evidence type="ECO:0000256" key="2">
    <source>
        <dbReference type="ARBA" id="ARBA00022729"/>
    </source>
</evidence>
<dbReference type="InterPro" id="IPR052206">
    <property type="entry name" value="Retinol_saturase"/>
</dbReference>
<evidence type="ECO:0000313" key="7">
    <source>
        <dbReference type="EMBL" id="SFG61999.1"/>
    </source>
</evidence>
<accession>A0A1I2TD02</accession>
<proteinExistence type="predicted"/>
<dbReference type="STRING" id="1045558.SAMN05216175_109173"/>
<evidence type="ECO:0000259" key="6">
    <source>
        <dbReference type="Pfam" id="PF01593"/>
    </source>
</evidence>
<protein>
    <submittedName>
        <fullName evidence="7">All-trans-retinol 13,14-reductase</fullName>
    </submittedName>
</protein>
<evidence type="ECO:0000256" key="5">
    <source>
        <dbReference type="ARBA" id="ARBA00023027"/>
    </source>
</evidence>
<gene>
    <name evidence="7" type="ORF">SAMN05216175_109173</name>
</gene>
<keyword evidence="8" id="KW-1185">Reference proteome</keyword>
<keyword evidence="3" id="KW-0274">FAD</keyword>
<dbReference type="PANTHER" id="PTHR46091">
    <property type="entry name" value="BLR7054 PROTEIN"/>
    <property type="match status" value="1"/>
</dbReference>
<evidence type="ECO:0000256" key="3">
    <source>
        <dbReference type="ARBA" id="ARBA00022827"/>
    </source>
</evidence>